<evidence type="ECO:0000256" key="3">
    <source>
        <dbReference type="ARBA" id="ARBA00022679"/>
    </source>
</evidence>
<dbReference type="InterPro" id="IPR006235">
    <property type="entry name" value="OAc-hSer/O-AcSer_sulfhydrylase"/>
</dbReference>
<dbReference type="PANTHER" id="PTHR43797">
    <property type="entry name" value="HOMOCYSTEINE/CYSTEINE SYNTHASE"/>
    <property type="match status" value="1"/>
</dbReference>
<accession>A0ABP4ELL4</accession>
<dbReference type="PROSITE" id="PS00868">
    <property type="entry name" value="CYS_MET_METAB_PP"/>
    <property type="match status" value="1"/>
</dbReference>
<dbReference type="Gene3D" id="3.90.1150.10">
    <property type="entry name" value="Aspartate Aminotransferase, domain 1"/>
    <property type="match status" value="1"/>
</dbReference>
<reference evidence="8" key="1">
    <citation type="journal article" date="2019" name="Int. J. Syst. Evol. Microbiol.">
        <title>The Global Catalogue of Microorganisms (GCM) 10K type strain sequencing project: providing services to taxonomists for standard genome sequencing and annotation.</title>
        <authorList>
            <consortium name="The Broad Institute Genomics Platform"/>
            <consortium name="The Broad Institute Genome Sequencing Center for Infectious Disease"/>
            <person name="Wu L."/>
            <person name="Ma J."/>
        </authorList>
    </citation>
    <scope>NUCLEOTIDE SEQUENCE [LARGE SCALE GENOMIC DNA]</scope>
    <source>
        <strain evidence="8">JCM 13008</strain>
    </source>
</reference>
<keyword evidence="8" id="KW-1185">Reference proteome</keyword>
<dbReference type="InterPro" id="IPR000277">
    <property type="entry name" value="Cys/Met-Metab_PyrdxlP-dep_enz"/>
</dbReference>
<dbReference type="Pfam" id="PF01053">
    <property type="entry name" value="Cys_Met_Meta_PP"/>
    <property type="match status" value="1"/>
</dbReference>
<dbReference type="Gene3D" id="3.40.640.10">
    <property type="entry name" value="Type I PLP-dependent aspartate aminotransferase-like (Major domain)"/>
    <property type="match status" value="1"/>
</dbReference>
<sequence>MTYRPETLAVHAGQEQPDPATNSRAVPIYQTTSYVFNDTEHAANLFALSEPGNIYTRIMNPTQSVFEDRINQLEGGVGALAVASGSAAITYAVLNLTYAGDNIVALSTLYGGTYALFAHTLPQFGIEVRFVDPNKPEELAKHVDEKTKLVFGETVGNPKINVADLDAWSEAAHAQGLPFIVDATASTPYLVRPFEHGVDVVVHSATKYIGGHGTSIGGIIVDSGNFDWAAHSERFPGLTGPDQAYHGVVWTEAVGNLAFIIRARTVLLRNTGAAITPHNSWLFLQGLETLHLRLERHSTNALAVAQWLESHDAVAWVSYPGLESSPDKAVYDRISTGRGYGGLLSFGLKSGRDGGKRFIEALELFSHLVNIGDAKSLAVHNATTTHSQLTPEELEAAGVPEDLVRLSIGIENVDDLIADLDQALAASK</sequence>
<evidence type="ECO:0000256" key="6">
    <source>
        <dbReference type="SAM" id="MobiDB-lite"/>
    </source>
</evidence>
<comment type="similarity">
    <text evidence="2 5">Belongs to the trans-sulfuration enzymes family.</text>
</comment>
<dbReference type="InterPro" id="IPR015421">
    <property type="entry name" value="PyrdxlP-dep_Trfase_major"/>
</dbReference>
<evidence type="ECO:0000313" key="8">
    <source>
        <dbReference type="Proteomes" id="UP001501581"/>
    </source>
</evidence>
<dbReference type="SUPFAM" id="SSF53383">
    <property type="entry name" value="PLP-dependent transferases"/>
    <property type="match status" value="1"/>
</dbReference>
<comment type="caution">
    <text evidence="7">The sequence shown here is derived from an EMBL/GenBank/DDBJ whole genome shotgun (WGS) entry which is preliminary data.</text>
</comment>
<evidence type="ECO:0000256" key="1">
    <source>
        <dbReference type="ARBA" id="ARBA00001933"/>
    </source>
</evidence>
<dbReference type="CDD" id="cd00614">
    <property type="entry name" value="CGS_like"/>
    <property type="match status" value="1"/>
</dbReference>
<proteinExistence type="inferred from homology"/>
<evidence type="ECO:0000256" key="2">
    <source>
        <dbReference type="ARBA" id="ARBA00009077"/>
    </source>
</evidence>
<feature type="region of interest" description="Disordered" evidence="6">
    <location>
        <begin position="1"/>
        <end position="22"/>
    </location>
</feature>
<evidence type="ECO:0000256" key="5">
    <source>
        <dbReference type="RuleBase" id="RU362118"/>
    </source>
</evidence>
<keyword evidence="3" id="KW-0808">Transferase</keyword>
<keyword evidence="4 5" id="KW-0663">Pyridoxal phosphate</keyword>
<protein>
    <submittedName>
        <fullName evidence="7">Homocysteine synthase</fullName>
    </submittedName>
</protein>
<name>A0ABP4ELL4_9ACTN</name>
<dbReference type="Proteomes" id="UP001501581">
    <property type="component" value="Unassembled WGS sequence"/>
</dbReference>
<dbReference type="RefSeq" id="WP_343995957.1">
    <property type="nucleotide sequence ID" value="NZ_BAAALG010000012.1"/>
</dbReference>
<dbReference type="NCBIfam" id="TIGR01326">
    <property type="entry name" value="OAH_OAS_sulfhy"/>
    <property type="match status" value="1"/>
</dbReference>
<evidence type="ECO:0000256" key="4">
    <source>
        <dbReference type="ARBA" id="ARBA00022898"/>
    </source>
</evidence>
<dbReference type="InterPro" id="IPR015422">
    <property type="entry name" value="PyrdxlP-dep_Trfase_small"/>
</dbReference>
<dbReference type="PIRSF" id="PIRSF001434">
    <property type="entry name" value="CGS"/>
    <property type="match status" value="1"/>
</dbReference>
<gene>
    <name evidence="7" type="ORF">GCM10009668_33130</name>
</gene>
<dbReference type="EMBL" id="BAAALG010000012">
    <property type="protein sequence ID" value="GAA1109947.1"/>
    <property type="molecule type" value="Genomic_DNA"/>
</dbReference>
<organism evidence="7 8">
    <name type="scientific">Nocardioides dubius</name>
    <dbReference type="NCBI Taxonomy" id="317019"/>
    <lineage>
        <taxon>Bacteria</taxon>
        <taxon>Bacillati</taxon>
        <taxon>Actinomycetota</taxon>
        <taxon>Actinomycetes</taxon>
        <taxon>Propionibacteriales</taxon>
        <taxon>Nocardioidaceae</taxon>
        <taxon>Nocardioides</taxon>
    </lineage>
</organism>
<evidence type="ECO:0000313" key="7">
    <source>
        <dbReference type="EMBL" id="GAA1109947.1"/>
    </source>
</evidence>
<dbReference type="InterPro" id="IPR015424">
    <property type="entry name" value="PyrdxlP-dep_Trfase"/>
</dbReference>
<comment type="cofactor">
    <cofactor evidence="1 5">
        <name>pyridoxal 5'-phosphate</name>
        <dbReference type="ChEBI" id="CHEBI:597326"/>
    </cofactor>
</comment>
<dbReference type="InterPro" id="IPR054542">
    <property type="entry name" value="Cys_met_metab_PP"/>
</dbReference>
<dbReference type="PANTHER" id="PTHR43797:SF2">
    <property type="entry name" value="HOMOCYSTEINE_CYSTEINE SYNTHASE"/>
    <property type="match status" value="1"/>
</dbReference>